<reference evidence="2 3" key="1">
    <citation type="submission" date="2015-04" db="EMBL/GenBank/DDBJ databases">
        <title>Taxonomic description and genome sequence of Salinicoccus sediminis sp. nov., a novel hyper halotolerant bacterium isolated from marine sediment.</title>
        <authorList>
            <person name="Mathan Kumar R."/>
            <person name="Kaur G."/>
            <person name="Kumar N."/>
            <person name="Kumar A."/>
            <person name="Singh N.K."/>
            <person name="Kaur N."/>
            <person name="Mayilraj S."/>
        </authorList>
    </citation>
    <scope>NUCLEOTIDE SEQUENCE [LARGE SCALE GENOMIC DNA]</scope>
    <source>
        <strain evidence="2 3">SV-16</strain>
    </source>
</reference>
<sequence>MDSGTLKRHADEFLERNFDMPLGVPLRISSRMKSRLGAFQVKYIRGGDVKTEIVMSHEFIVHNSEEAILDVLYHECVHYALYTQDKPYRDSDALFISTLDRLGISRTRTYAYKGRSHLYECRRCRYRFSKNIKGYEKRYICRKCRGKFSYVGELSPEHL</sequence>
<dbReference type="SMART" id="SM00731">
    <property type="entry name" value="SprT"/>
    <property type="match status" value="1"/>
</dbReference>
<organism evidence="2 3">
    <name type="scientific">Salinicoccus sediminis</name>
    <dbReference type="NCBI Taxonomy" id="1432562"/>
    <lineage>
        <taxon>Bacteria</taxon>
        <taxon>Bacillati</taxon>
        <taxon>Bacillota</taxon>
        <taxon>Bacilli</taxon>
        <taxon>Bacillales</taxon>
        <taxon>Staphylococcaceae</taxon>
        <taxon>Salinicoccus</taxon>
    </lineage>
</organism>
<dbReference type="OrthoDB" id="9799909at2"/>
<protein>
    <recommendedName>
        <fullName evidence="1">SprT-like domain-containing protein</fullName>
    </recommendedName>
</protein>
<dbReference type="GO" id="GO:0006950">
    <property type="term" value="P:response to stress"/>
    <property type="evidence" value="ECO:0007669"/>
    <property type="project" value="UniProtKB-ARBA"/>
</dbReference>
<proteinExistence type="predicted"/>
<dbReference type="Pfam" id="PF10263">
    <property type="entry name" value="SprT-like"/>
    <property type="match status" value="1"/>
</dbReference>
<dbReference type="EMBL" id="LAYZ01000001">
    <property type="protein sequence ID" value="KKK35378.1"/>
    <property type="molecule type" value="Genomic_DNA"/>
</dbReference>
<gene>
    <name evidence="2" type="ORF">WN59_00650</name>
</gene>
<accession>A0A0M2SMC5</accession>
<dbReference type="Proteomes" id="UP000034287">
    <property type="component" value="Unassembled WGS sequence"/>
</dbReference>
<feature type="domain" description="SprT-like" evidence="1">
    <location>
        <begin position="4"/>
        <end position="151"/>
    </location>
</feature>
<dbReference type="AlphaFoldDB" id="A0A0M2SMC5"/>
<evidence type="ECO:0000313" key="3">
    <source>
        <dbReference type="Proteomes" id="UP000034287"/>
    </source>
</evidence>
<dbReference type="PATRIC" id="fig|1432562.3.peg.133"/>
<evidence type="ECO:0000259" key="1">
    <source>
        <dbReference type="SMART" id="SM00731"/>
    </source>
</evidence>
<comment type="caution">
    <text evidence="2">The sequence shown here is derived from an EMBL/GenBank/DDBJ whole genome shotgun (WGS) entry which is preliminary data.</text>
</comment>
<name>A0A0M2SMC5_9STAP</name>
<dbReference type="InterPro" id="IPR006640">
    <property type="entry name" value="SprT-like_domain"/>
</dbReference>
<keyword evidence="3" id="KW-1185">Reference proteome</keyword>
<dbReference type="RefSeq" id="WP_046511052.1">
    <property type="nucleotide sequence ID" value="NZ_LAYZ01000001.1"/>
</dbReference>
<dbReference type="STRING" id="1432562.WN59_00650"/>
<evidence type="ECO:0000313" key="2">
    <source>
        <dbReference type="EMBL" id="KKK35378.1"/>
    </source>
</evidence>